<organism evidence="1 2">
    <name type="scientific">Peronospora matthiolae</name>
    <dbReference type="NCBI Taxonomy" id="2874970"/>
    <lineage>
        <taxon>Eukaryota</taxon>
        <taxon>Sar</taxon>
        <taxon>Stramenopiles</taxon>
        <taxon>Oomycota</taxon>
        <taxon>Peronosporomycetes</taxon>
        <taxon>Peronosporales</taxon>
        <taxon>Peronosporaceae</taxon>
        <taxon>Peronospora</taxon>
    </lineage>
</organism>
<evidence type="ECO:0008006" key="3">
    <source>
        <dbReference type="Google" id="ProtNLM"/>
    </source>
</evidence>
<protein>
    <recommendedName>
        <fullName evidence="3">Retrovirus-related Pol polyprotein from transposon TNT 1-94</fullName>
    </recommendedName>
</protein>
<accession>A0AAV1UU26</accession>
<gene>
    <name evidence="1" type="ORF">PM001_LOCUS23334</name>
</gene>
<comment type="caution">
    <text evidence="1">The sequence shown here is derived from an EMBL/GenBank/DDBJ whole genome shotgun (WGS) entry which is preliminary data.</text>
</comment>
<dbReference type="Proteomes" id="UP001162060">
    <property type="component" value="Unassembled WGS sequence"/>
</dbReference>
<evidence type="ECO:0000313" key="1">
    <source>
        <dbReference type="EMBL" id="CAK7938184.1"/>
    </source>
</evidence>
<dbReference type="AlphaFoldDB" id="A0AAV1UU26"/>
<dbReference type="EMBL" id="CAKLBY020000229">
    <property type="protein sequence ID" value="CAK7938184.1"/>
    <property type="molecule type" value="Genomic_DNA"/>
</dbReference>
<dbReference type="Pfam" id="PF14223">
    <property type="entry name" value="Retrotran_gag_2"/>
    <property type="match status" value="1"/>
</dbReference>
<evidence type="ECO:0000313" key="2">
    <source>
        <dbReference type="Proteomes" id="UP001162060"/>
    </source>
</evidence>
<sequence>MTRRPHQFKMESVSTMAKHLDDFDELIVGLQTLGEPVDEARQLVVLLSSLPFEYELISVIVENAKDVSLIEVKENLLKEYEQLEKKDATME</sequence>
<name>A0AAV1UU26_9STRA</name>
<proteinExistence type="predicted"/>
<reference evidence="1" key="1">
    <citation type="submission" date="2024-01" db="EMBL/GenBank/DDBJ databases">
        <authorList>
            <person name="Webb A."/>
        </authorList>
    </citation>
    <scope>NUCLEOTIDE SEQUENCE</scope>
    <source>
        <strain evidence="1">Pm1</strain>
    </source>
</reference>